<evidence type="ECO:0000256" key="6">
    <source>
        <dbReference type="ARBA" id="ARBA00023163"/>
    </source>
</evidence>
<comment type="subcellular location">
    <subcellularLocation>
        <location evidence="1">Nucleus</location>
    </subcellularLocation>
</comment>
<dbReference type="RefSeq" id="XP_025434166.1">
    <property type="nucleotide sequence ID" value="XM_025574330.1"/>
</dbReference>
<dbReference type="Proteomes" id="UP000248349">
    <property type="component" value="Unassembled WGS sequence"/>
</dbReference>
<keyword evidence="11" id="KW-1185">Reference proteome</keyword>
<dbReference type="GeneID" id="37075558"/>
<evidence type="ECO:0000256" key="7">
    <source>
        <dbReference type="ARBA" id="ARBA00023242"/>
    </source>
</evidence>
<sequence length="436" mass="48255">MSPRNARPKRNPRRAANKQWSEEHLMTSSKSQLVKLDLVKLLSHPEAWTCLEESEKEEILKLLPDDAHPTPYPSPDDPEAKIPPPPDSFLRYSNNWRDGIRQFQVDLQQGRYEPEWQRQAELASKERAAGKFDRFKEEEFEEFWGQKQKMDRSSMAGQSSQVKLKTLTDNGVIRQGDILKYSRAFSTGSQKVLVEKEARIVNIEGPNLTFAVPPGQRTFLTSAPASAISSTSPAGGASSAADAEATDANSQHEHDGVDPGTGSKAEGTGVGSRLKRKPNAELSDSKRQCSESQPNGATGHLDLTITENETSATQSPPGIKSKCSESQTSTAIGHPHSETEENQTSTEKPLPEANSNQSYSTTASSADDVKEIVLPNIQGLNALASKIIEIDGRVKKVPNGNSWKEFRAYRHNQDMGSLWEIRQSWFMRENKSGRNT</sequence>
<feature type="compositionally biased region" description="Low complexity" evidence="8">
    <location>
        <begin position="224"/>
        <end position="248"/>
    </location>
</feature>
<reference evidence="10 11" key="1">
    <citation type="submission" date="2016-12" db="EMBL/GenBank/DDBJ databases">
        <title>The genomes of Aspergillus section Nigri reveals drivers in fungal speciation.</title>
        <authorList>
            <consortium name="DOE Joint Genome Institute"/>
            <person name="Vesth T.C."/>
            <person name="Nybo J."/>
            <person name="Theobald S."/>
            <person name="Brandl J."/>
            <person name="Frisvad J.C."/>
            <person name="Nielsen K.F."/>
            <person name="Lyhne E.K."/>
            <person name="Kogle M.E."/>
            <person name="Kuo A."/>
            <person name="Riley R."/>
            <person name="Clum A."/>
            <person name="Nolan M."/>
            <person name="Lipzen A."/>
            <person name="Salamov A."/>
            <person name="Henrissat B."/>
            <person name="Wiebenga A."/>
            <person name="De Vries R.P."/>
            <person name="Grigoriev I.V."/>
            <person name="Mortensen U.H."/>
            <person name="Andersen M.R."/>
            <person name="Baker S.E."/>
        </authorList>
    </citation>
    <scope>NUCLEOTIDE SEQUENCE [LARGE SCALE GENOMIC DNA]</scope>
    <source>
        <strain evidence="10 11">JOP 1030-1</strain>
    </source>
</reference>
<accession>A0A318ZNT0</accession>
<evidence type="ECO:0000313" key="11">
    <source>
        <dbReference type="Proteomes" id="UP000248349"/>
    </source>
</evidence>
<feature type="domain" description="DEUBAD" evidence="9">
    <location>
        <begin position="29"/>
        <end position="149"/>
    </location>
</feature>
<dbReference type="GO" id="GO:0008270">
    <property type="term" value="F:zinc ion binding"/>
    <property type="evidence" value="ECO:0007669"/>
    <property type="project" value="UniProtKB-KW"/>
</dbReference>
<evidence type="ECO:0000256" key="8">
    <source>
        <dbReference type="SAM" id="MobiDB-lite"/>
    </source>
</evidence>
<evidence type="ECO:0000256" key="2">
    <source>
        <dbReference type="ARBA" id="ARBA00022723"/>
    </source>
</evidence>
<evidence type="ECO:0000256" key="1">
    <source>
        <dbReference type="ARBA" id="ARBA00004123"/>
    </source>
</evidence>
<feature type="compositionally biased region" description="Polar residues" evidence="8">
    <location>
        <begin position="305"/>
        <end position="316"/>
    </location>
</feature>
<dbReference type="PROSITE" id="PS51916">
    <property type="entry name" value="DEUBAD"/>
    <property type="match status" value="1"/>
</dbReference>
<dbReference type="GO" id="GO:0005634">
    <property type="term" value="C:nucleus"/>
    <property type="evidence" value="ECO:0007669"/>
    <property type="project" value="UniProtKB-SubCell"/>
</dbReference>
<evidence type="ECO:0000313" key="10">
    <source>
        <dbReference type="EMBL" id="PYH48184.1"/>
    </source>
</evidence>
<keyword evidence="6" id="KW-0804">Transcription</keyword>
<evidence type="ECO:0000256" key="4">
    <source>
        <dbReference type="ARBA" id="ARBA00022833"/>
    </source>
</evidence>
<proteinExistence type="predicted"/>
<dbReference type="Pfam" id="PF13919">
    <property type="entry name" value="ASXH"/>
    <property type="match status" value="1"/>
</dbReference>
<keyword evidence="2" id="KW-0479">Metal-binding</keyword>
<dbReference type="InterPro" id="IPR044867">
    <property type="entry name" value="DEUBAD_dom"/>
</dbReference>
<keyword evidence="3" id="KW-0863">Zinc-finger</keyword>
<keyword evidence="5" id="KW-0805">Transcription regulation</keyword>
<evidence type="ECO:0000256" key="3">
    <source>
        <dbReference type="ARBA" id="ARBA00022771"/>
    </source>
</evidence>
<protein>
    <recommendedName>
        <fullName evidence="9">DEUBAD domain-containing protein</fullName>
    </recommendedName>
</protein>
<keyword evidence="7" id="KW-0539">Nucleus</keyword>
<feature type="region of interest" description="Disordered" evidence="8">
    <location>
        <begin position="59"/>
        <end position="90"/>
    </location>
</feature>
<feature type="region of interest" description="Disordered" evidence="8">
    <location>
        <begin position="224"/>
        <end position="365"/>
    </location>
</feature>
<evidence type="ECO:0000259" key="9">
    <source>
        <dbReference type="PROSITE" id="PS51916"/>
    </source>
</evidence>
<feature type="compositionally biased region" description="Polar residues" evidence="8">
    <location>
        <begin position="342"/>
        <end position="365"/>
    </location>
</feature>
<feature type="compositionally biased region" description="Pro residues" evidence="8">
    <location>
        <begin position="70"/>
        <end position="87"/>
    </location>
</feature>
<keyword evidence="4" id="KW-0862">Zinc</keyword>
<name>A0A318ZNT0_9EURO</name>
<feature type="compositionally biased region" description="Basic residues" evidence="8">
    <location>
        <begin position="1"/>
        <end position="16"/>
    </location>
</feature>
<dbReference type="OrthoDB" id="2289918at2759"/>
<dbReference type="AlphaFoldDB" id="A0A318ZNT0"/>
<dbReference type="STRING" id="1450539.A0A318ZNT0"/>
<feature type="region of interest" description="Disordered" evidence="8">
    <location>
        <begin position="1"/>
        <end position="29"/>
    </location>
</feature>
<organism evidence="10 11">
    <name type="scientific">Aspergillus saccharolyticus JOP 1030-1</name>
    <dbReference type="NCBI Taxonomy" id="1450539"/>
    <lineage>
        <taxon>Eukaryota</taxon>
        <taxon>Fungi</taxon>
        <taxon>Dikarya</taxon>
        <taxon>Ascomycota</taxon>
        <taxon>Pezizomycotina</taxon>
        <taxon>Eurotiomycetes</taxon>
        <taxon>Eurotiomycetidae</taxon>
        <taxon>Eurotiales</taxon>
        <taxon>Aspergillaceae</taxon>
        <taxon>Aspergillus</taxon>
        <taxon>Aspergillus subgen. Circumdati</taxon>
    </lineage>
</organism>
<dbReference type="EMBL" id="KZ821222">
    <property type="protein sequence ID" value="PYH48184.1"/>
    <property type="molecule type" value="Genomic_DNA"/>
</dbReference>
<evidence type="ECO:0000256" key="5">
    <source>
        <dbReference type="ARBA" id="ARBA00023015"/>
    </source>
</evidence>
<gene>
    <name evidence="10" type="ORF">BP01DRAFT_354026</name>
</gene>
<dbReference type="InterPro" id="IPR028020">
    <property type="entry name" value="ASX_DEUBAD_dom"/>
</dbReference>
<feature type="compositionally biased region" description="Basic and acidic residues" evidence="8">
    <location>
        <begin position="59"/>
        <end position="68"/>
    </location>
</feature>